<evidence type="ECO:0000256" key="1">
    <source>
        <dbReference type="SAM" id="Phobius"/>
    </source>
</evidence>
<dbReference type="EMBL" id="BMZQ01000007">
    <property type="protein sequence ID" value="GHD24253.1"/>
    <property type="molecule type" value="Genomic_DNA"/>
</dbReference>
<keyword evidence="1" id="KW-0812">Transmembrane</keyword>
<reference evidence="2" key="1">
    <citation type="journal article" date="2014" name="Int. J. Syst. Evol. Microbiol.">
        <title>Complete genome sequence of Corynebacterium casei LMG S-19264T (=DSM 44701T), isolated from a smear-ripened cheese.</title>
        <authorList>
            <consortium name="US DOE Joint Genome Institute (JGI-PGF)"/>
            <person name="Walter F."/>
            <person name="Albersmeier A."/>
            <person name="Kalinowski J."/>
            <person name="Ruckert C."/>
        </authorList>
    </citation>
    <scope>NUCLEOTIDE SEQUENCE</scope>
    <source>
        <strain evidence="2">KCTC 42249</strain>
    </source>
</reference>
<dbReference type="Pfam" id="PF10754">
    <property type="entry name" value="DUF2569"/>
    <property type="match status" value="1"/>
</dbReference>
<feature type="transmembrane region" description="Helical" evidence="1">
    <location>
        <begin position="39"/>
        <end position="65"/>
    </location>
</feature>
<gene>
    <name evidence="2" type="ORF">GCM10016234_40260</name>
</gene>
<evidence type="ECO:0008006" key="4">
    <source>
        <dbReference type="Google" id="ProtNLM"/>
    </source>
</evidence>
<dbReference type="InterPro" id="IPR019690">
    <property type="entry name" value="DUF2569"/>
</dbReference>
<keyword evidence="1" id="KW-1133">Transmembrane helix</keyword>
<accession>A0A8J3DYG7</accession>
<dbReference type="Proteomes" id="UP000630142">
    <property type="component" value="Unassembled WGS sequence"/>
</dbReference>
<proteinExistence type="predicted"/>
<feature type="transmembrane region" description="Helical" evidence="1">
    <location>
        <begin position="115"/>
        <end position="135"/>
    </location>
</feature>
<feature type="transmembrane region" description="Helical" evidence="1">
    <location>
        <begin position="6"/>
        <end position="27"/>
    </location>
</feature>
<comment type="caution">
    <text evidence="2">The sequence shown here is derived from an EMBL/GenBank/DDBJ whole genome shotgun (WGS) entry which is preliminary data.</text>
</comment>
<organism evidence="2 3">
    <name type="scientific">Tianweitania populi</name>
    <dbReference type="NCBI Taxonomy" id="1607949"/>
    <lineage>
        <taxon>Bacteria</taxon>
        <taxon>Pseudomonadati</taxon>
        <taxon>Pseudomonadota</taxon>
        <taxon>Alphaproteobacteria</taxon>
        <taxon>Hyphomicrobiales</taxon>
        <taxon>Phyllobacteriaceae</taxon>
        <taxon>Tianweitania</taxon>
    </lineage>
</organism>
<sequence length="179" mass="19723">MGGFSIFHGIFTLLALAIFAVPVFLAVSSARKKPEQGFAGWLMLLAIGQTLFLIQSVLSTIQILPLPGTYDASVKGATIAYGVETALYLVTLAIVVATTVCMFKRRRNFPAWFTVQWAATFLLVVLDVAWVATWFKMSLASAWVEFNRDLIAAGIMAALGAIWVGYVWRSRRVKNTFAH</sequence>
<evidence type="ECO:0000313" key="3">
    <source>
        <dbReference type="Proteomes" id="UP000630142"/>
    </source>
</evidence>
<evidence type="ECO:0000313" key="2">
    <source>
        <dbReference type="EMBL" id="GHD24253.1"/>
    </source>
</evidence>
<keyword evidence="3" id="KW-1185">Reference proteome</keyword>
<reference evidence="2" key="2">
    <citation type="submission" date="2020-09" db="EMBL/GenBank/DDBJ databases">
        <authorList>
            <person name="Sun Q."/>
            <person name="Kim S."/>
        </authorList>
    </citation>
    <scope>NUCLEOTIDE SEQUENCE</scope>
    <source>
        <strain evidence="2">KCTC 42249</strain>
    </source>
</reference>
<name>A0A8J3DYG7_9HYPH</name>
<feature type="transmembrane region" description="Helical" evidence="1">
    <location>
        <begin position="150"/>
        <end position="168"/>
    </location>
</feature>
<keyword evidence="1" id="KW-0472">Membrane</keyword>
<feature type="transmembrane region" description="Helical" evidence="1">
    <location>
        <begin position="85"/>
        <end position="103"/>
    </location>
</feature>
<protein>
    <recommendedName>
        <fullName evidence="4">DUF2569 family protein</fullName>
    </recommendedName>
</protein>
<dbReference type="AlphaFoldDB" id="A0A8J3DYG7"/>